<feature type="domain" description="HPP transmembrane region" evidence="3">
    <location>
        <begin position="419"/>
        <end position="601"/>
    </location>
</feature>
<dbReference type="EMBL" id="HBEO01002457">
    <property type="protein sequence ID" value="CAD8468152.1"/>
    <property type="molecule type" value="Transcribed_RNA"/>
</dbReference>
<evidence type="ECO:0000256" key="2">
    <source>
        <dbReference type="SAM" id="Phobius"/>
    </source>
</evidence>
<evidence type="ECO:0000259" key="3">
    <source>
        <dbReference type="Pfam" id="PF04982"/>
    </source>
</evidence>
<keyword evidence="2" id="KW-0472">Membrane</keyword>
<evidence type="ECO:0000256" key="1">
    <source>
        <dbReference type="SAM" id="MobiDB-lite"/>
    </source>
</evidence>
<dbReference type="InterPro" id="IPR058581">
    <property type="entry name" value="TM_HPP"/>
</dbReference>
<organism evidence="4">
    <name type="scientific">Hanusia phi</name>
    <dbReference type="NCBI Taxonomy" id="3032"/>
    <lineage>
        <taxon>Eukaryota</taxon>
        <taxon>Cryptophyceae</taxon>
        <taxon>Pyrenomonadales</taxon>
        <taxon>Geminigeraceae</taxon>
        <taxon>Hanusia</taxon>
    </lineage>
</organism>
<dbReference type="Pfam" id="PF04982">
    <property type="entry name" value="TM_HPP"/>
    <property type="match status" value="1"/>
</dbReference>
<keyword evidence="2" id="KW-0812">Transmembrane</keyword>
<reference evidence="4" key="1">
    <citation type="submission" date="2021-01" db="EMBL/GenBank/DDBJ databases">
        <authorList>
            <person name="Corre E."/>
            <person name="Pelletier E."/>
            <person name="Niang G."/>
            <person name="Scheremetjew M."/>
            <person name="Finn R."/>
            <person name="Kale V."/>
            <person name="Holt S."/>
            <person name="Cochrane G."/>
            <person name="Meng A."/>
            <person name="Brown T."/>
            <person name="Cohen L."/>
        </authorList>
    </citation>
    <scope>NUCLEOTIDE SEQUENCE</scope>
    <source>
        <strain evidence="4">CCMP325</strain>
    </source>
</reference>
<feature type="transmembrane region" description="Helical" evidence="2">
    <location>
        <begin position="468"/>
        <end position="490"/>
    </location>
</feature>
<evidence type="ECO:0000313" key="4">
    <source>
        <dbReference type="EMBL" id="CAD8468152.1"/>
    </source>
</evidence>
<feature type="compositionally biased region" description="Basic and acidic residues" evidence="1">
    <location>
        <begin position="20"/>
        <end position="35"/>
    </location>
</feature>
<gene>
    <name evidence="4" type="ORF">HPHI1048_LOCUS1766</name>
</gene>
<proteinExistence type="predicted"/>
<sequence length="604" mass="67253">MTDFSHLPMSSNGGQAHMESGAHQEDRSGNGEKKLCISQESGSWSAENAAVNRKNDSQPPETQDEEALCNLHEQDPVQCLLHDVCTTLGFVYADLWLRLPEDRAVTSEHESAGNDTPDVTNHAEQDGLGSAAEAFDMGMRSNPHSSVFDSKKRSLSNLYGRNGSKSHFPSVVSFGLVSEESHGVEARKHAELAKKLADKLRWSGQSYLHELILEIALDSQSCDEDVRSRIQAMEEVALDDVCSYDEGSGIAGMAWKLQKPFWYDLTGLETIGEEDAVFDARLSLANGIFDFCVAVPISHPHWNQVIGIMTFYHLDRRQSTDIRQHQGFAQMSKSVKVTEILAQASCAVYWAYHLRNSNLAWHQLLEQTKQTQVAYEVSTTGQETEASAPPKALGKRFRHFWRKYLRKFKGQNATPPGPHTWQYSLWSFVGTYLSLFILTSVSNWMKYNTSFGSYFKQDADGNLTIHEGYIFLLINSMGAVCAMLTAAPVSPLVQPRNVLCGHVIAAIISICLDYLCNPKYLNVIPQWVVAPLAPALAIGLQAKLGVIHPPSCSASVIYTMGLPYVKNVGWLFLACPVITDCVILVCFAVLFNNLSKDRRYPLYW</sequence>
<name>A0A7S0DY98_9CRYP</name>
<keyword evidence="2" id="KW-1133">Transmembrane helix</keyword>
<feature type="region of interest" description="Disordered" evidence="1">
    <location>
        <begin position="1"/>
        <end position="65"/>
    </location>
</feature>
<dbReference type="AlphaFoldDB" id="A0A7S0DY98"/>
<dbReference type="PANTHER" id="PTHR33741:SF5">
    <property type="entry name" value="TRANSMEMBRANE PROTEIN DDB_G0269096-RELATED"/>
    <property type="match status" value="1"/>
</dbReference>
<feature type="transmembrane region" description="Helical" evidence="2">
    <location>
        <begin position="568"/>
        <end position="591"/>
    </location>
</feature>
<protein>
    <recommendedName>
        <fullName evidence="3">HPP transmembrane region domain-containing protein</fullName>
    </recommendedName>
</protein>
<dbReference type="PANTHER" id="PTHR33741">
    <property type="entry name" value="TRANSMEMBRANE PROTEIN DDB_G0269096-RELATED"/>
    <property type="match status" value="1"/>
</dbReference>
<accession>A0A7S0DY98</accession>
<dbReference type="InterPro" id="IPR007065">
    <property type="entry name" value="HPP"/>
</dbReference>
<feature type="transmembrane region" description="Helical" evidence="2">
    <location>
        <begin position="425"/>
        <end position="447"/>
    </location>
</feature>